<sequence length="77" mass="8831">MQCSRDFATCRGLGARRRSTKPRPKHDQNPTFQTSFTAVTRHHQRRAPCRVQSDVSEPLIWSKAAPPVENGTRKTRE</sequence>
<name>A0A2P5AZL4_PARAD</name>
<evidence type="ECO:0000313" key="3">
    <source>
        <dbReference type="Proteomes" id="UP000237105"/>
    </source>
</evidence>
<organism evidence="2 3">
    <name type="scientific">Parasponia andersonii</name>
    <name type="common">Sponia andersonii</name>
    <dbReference type="NCBI Taxonomy" id="3476"/>
    <lineage>
        <taxon>Eukaryota</taxon>
        <taxon>Viridiplantae</taxon>
        <taxon>Streptophyta</taxon>
        <taxon>Embryophyta</taxon>
        <taxon>Tracheophyta</taxon>
        <taxon>Spermatophyta</taxon>
        <taxon>Magnoliopsida</taxon>
        <taxon>eudicotyledons</taxon>
        <taxon>Gunneridae</taxon>
        <taxon>Pentapetalae</taxon>
        <taxon>rosids</taxon>
        <taxon>fabids</taxon>
        <taxon>Rosales</taxon>
        <taxon>Cannabaceae</taxon>
        <taxon>Parasponia</taxon>
    </lineage>
</organism>
<keyword evidence="3" id="KW-1185">Reference proteome</keyword>
<dbReference type="Proteomes" id="UP000237105">
    <property type="component" value="Unassembled WGS sequence"/>
</dbReference>
<comment type="caution">
    <text evidence="2">The sequence shown here is derived from an EMBL/GenBank/DDBJ whole genome shotgun (WGS) entry which is preliminary data.</text>
</comment>
<dbReference type="EMBL" id="JXTB01000402">
    <property type="protein sequence ID" value="PON41982.1"/>
    <property type="molecule type" value="Genomic_DNA"/>
</dbReference>
<evidence type="ECO:0000313" key="2">
    <source>
        <dbReference type="EMBL" id="PON41982.1"/>
    </source>
</evidence>
<accession>A0A2P5AZL4</accession>
<reference evidence="3" key="1">
    <citation type="submission" date="2016-06" db="EMBL/GenBank/DDBJ databases">
        <title>Parallel loss of symbiosis genes in relatives of nitrogen-fixing non-legume Parasponia.</title>
        <authorList>
            <person name="Van Velzen R."/>
            <person name="Holmer R."/>
            <person name="Bu F."/>
            <person name="Rutten L."/>
            <person name="Van Zeijl A."/>
            <person name="Liu W."/>
            <person name="Santuari L."/>
            <person name="Cao Q."/>
            <person name="Sharma T."/>
            <person name="Shen D."/>
            <person name="Roswanjaya Y."/>
            <person name="Wardhani T."/>
            <person name="Kalhor M.S."/>
            <person name="Jansen J."/>
            <person name="Van den Hoogen J."/>
            <person name="Gungor B."/>
            <person name="Hartog M."/>
            <person name="Hontelez J."/>
            <person name="Verver J."/>
            <person name="Yang W.-C."/>
            <person name="Schijlen E."/>
            <person name="Repin R."/>
            <person name="Schilthuizen M."/>
            <person name="Schranz E."/>
            <person name="Heidstra R."/>
            <person name="Miyata K."/>
            <person name="Fedorova E."/>
            <person name="Kohlen W."/>
            <person name="Bisseling T."/>
            <person name="Smit S."/>
            <person name="Geurts R."/>
        </authorList>
    </citation>
    <scope>NUCLEOTIDE SEQUENCE [LARGE SCALE GENOMIC DNA]</scope>
    <source>
        <strain evidence="3">cv. WU1-14</strain>
    </source>
</reference>
<feature type="compositionally biased region" description="Basic residues" evidence="1">
    <location>
        <begin position="14"/>
        <end position="24"/>
    </location>
</feature>
<evidence type="ECO:0000256" key="1">
    <source>
        <dbReference type="SAM" id="MobiDB-lite"/>
    </source>
</evidence>
<protein>
    <submittedName>
        <fullName evidence="2">Uncharacterized protein</fullName>
    </submittedName>
</protein>
<proteinExistence type="predicted"/>
<dbReference type="AlphaFoldDB" id="A0A2P5AZL4"/>
<feature type="region of interest" description="Disordered" evidence="1">
    <location>
        <begin position="1"/>
        <end position="33"/>
    </location>
</feature>
<gene>
    <name evidence="2" type="ORF">PanWU01x14_285140</name>
</gene>